<accession>A0A0H5RDG7</accession>
<protein>
    <submittedName>
        <fullName evidence="3">Uncharacterized protein</fullName>
    </submittedName>
</protein>
<proteinExistence type="predicted"/>
<dbReference type="EMBL" id="HACM01011611">
    <property type="protein sequence ID" value="CRZ12053.1"/>
    <property type="molecule type" value="Transcribed_RNA"/>
</dbReference>
<dbReference type="PANTHER" id="PTHR37473">
    <property type="entry name" value="EF-HAND DOMAIN-CONTAINING PROTEIN"/>
    <property type="match status" value="1"/>
</dbReference>
<dbReference type="AlphaFoldDB" id="A0A0H5RDG7"/>
<evidence type="ECO:0000256" key="1">
    <source>
        <dbReference type="SAM" id="Coils"/>
    </source>
</evidence>
<name>A0A0H5RDG7_9EUKA</name>
<feature type="compositionally biased region" description="Basic residues" evidence="2">
    <location>
        <begin position="270"/>
        <end position="282"/>
    </location>
</feature>
<keyword evidence="1" id="KW-0175">Coiled coil</keyword>
<feature type="region of interest" description="Disordered" evidence="2">
    <location>
        <begin position="240"/>
        <end position="282"/>
    </location>
</feature>
<feature type="coiled-coil region" evidence="1">
    <location>
        <begin position="14"/>
        <end position="62"/>
    </location>
</feature>
<evidence type="ECO:0000256" key="2">
    <source>
        <dbReference type="SAM" id="MobiDB-lite"/>
    </source>
</evidence>
<sequence length="282" mass="33161">MAPVNPIANDDPDLSALKTQLAQARHHRKQAESDAQMLANRLLLLKAEMSKAQRKIEETKSRTKFIHRVQKESEERHEKKLQLSQTIFEQTNEAKTRYKVRKSSSTQMTLGERFASVKASKETHVKELKEDRIRNLQRIRQQKEEERRVAIQRKMEIQKQHEMARQKKEEEMRKRREQVKRQVYSRIEREQIEAGSRQQEIEEMEKMEAELIAKLQKTQESQRQAYDSLEIALCASRSATASTDMYSDAPVKISARSGAKPPRQQQQQHQLHRKKGTIRTPI</sequence>
<feature type="region of interest" description="Disordered" evidence="2">
    <location>
        <begin position="158"/>
        <end position="177"/>
    </location>
</feature>
<organism evidence="3">
    <name type="scientific">Spongospora subterranea</name>
    <dbReference type="NCBI Taxonomy" id="70186"/>
    <lineage>
        <taxon>Eukaryota</taxon>
        <taxon>Sar</taxon>
        <taxon>Rhizaria</taxon>
        <taxon>Endomyxa</taxon>
        <taxon>Phytomyxea</taxon>
        <taxon>Plasmodiophorida</taxon>
        <taxon>Plasmodiophoridae</taxon>
        <taxon>Spongospora</taxon>
    </lineage>
</organism>
<feature type="compositionally biased region" description="Basic and acidic residues" evidence="2">
    <location>
        <begin position="158"/>
        <end position="174"/>
    </location>
</feature>
<dbReference type="PANTHER" id="PTHR37473:SF1">
    <property type="entry name" value="EF-HAND DOMAIN-CONTAINING PROTEIN"/>
    <property type="match status" value="1"/>
</dbReference>
<reference evidence="3" key="1">
    <citation type="submission" date="2015-04" db="EMBL/GenBank/DDBJ databases">
        <title>The genome sequence of the plant pathogenic Rhizarian Plasmodiophora brassicae reveals insights in its biotrophic life cycle and the origin of chitin synthesis.</title>
        <authorList>
            <person name="Schwelm A."/>
            <person name="Fogelqvist J."/>
            <person name="Knaust A."/>
            <person name="Julke S."/>
            <person name="Lilja T."/>
            <person name="Dhandapani V."/>
            <person name="Bonilla-Rosso G."/>
            <person name="Karlsson M."/>
            <person name="Shevchenko A."/>
            <person name="Choi S.R."/>
            <person name="Kim H.G."/>
            <person name="Park J.Y."/>
            <person name="Lim Y.P."/>
            <person name="Ludwig-Muller J."/>
            <person name="Dixelius C."/>
        </authorList>
    </citation>
    <scope>NUCLEOTIDE SEQUENCE</scope>
    <source>
        <tissue evidence="3">Potato root galls</tissue>
    </source>
</reference>
<evidence type="ECO:0000313" key="3">
    <source>
        <dbReference type="EMBL" id="CRZ12053.1"/>
    </source>
</evidence>